<accession>A0ABD1RZ73</accession>
<sequence>MEPTIRQMLLFRTRTDECMMEMGSANYGNFIFLICNEILVLIFQTSGFIRILNQVEKNNKYNERIHVSTIKENLEEKGRKMLNTNSNFDDLRFMGKTEENGRKIDDLILSEELEFPSSEIGDEEEENEEELLITDELNKKCKDFIIKVKQGIIMNSIISS</sequence>
<gene>
    <name evidence="2" type="ORF">Fot_37516</name>
</gene>
<proteinExistence type="predicted"/>
<keyword evidence="1" id="KW-0472">Membrane</keyword>
<keyword evidence="1" id="KW-1133">Transmembrane helix</keyword>
<evidence type="ECO:0000313" key="2">
    <source>
        <dbReference type="EMBL" id="KAL2493759.1"/>
    </source>
</evidence>
<name>A0ABD1RZ73_9LAMI</name>
<keyword evidence="3" id="KW-1185">Reference proteome</keyword>
<feature type="transmembrane region" description="Helical" evidence="1">
    <location>
        <begin position="30"/>
        <end position="52"/>
    </location>
</feature>
<keyword evidence="1" id="KW-0812">Transmembrane</keyword>
<reference evidence="3" key="1">
    <citation type="submission" date="2024-07" db="EMBL/GenBank/DDBJ databases">
        <title>Two chromosome-level genome assemblies of Korean endemic species Abeliophyllum distichum and Forsythia ovata (Oleaceae).</title>
        <authorList>
            <person name="Jang H."/>
        </authorList>
    </citation>
    <scope>NUCLEOTIDE SEQUENCE [LARGE SCALE GENOMIC DNA]</scope>
</reference>
<organism evidence="2 3">
    <name type="scientific">Forsythia ovata</name>
    <dbReference type="NCBI Taxonomy" id="205694"/>
    <lineage>
        <taxon>Eukaryota</taxon>
        <taxon>Viridiplantae</taxon>
        <taxon>Streptophyta</taxon>
        <taxon>Embryophyta</taxon>
        <taxon>Tracheophyta</taxon>
        <taxon>Spermatophyta</taxon>
        <taxon>Magnoliopsida</taxon>
        <taxon>eudicotyledons</taxon>
        <taxon>Gunneridae</taxon>
        <taxon>Pentapetalae</taxon>
        <taxon>asterids</taxon>
        <taxon>lamiids</taxon>
        <taxon>Lamiales</taxon>
        <taxon>Oleaceae</taxon>
        <taxon>Forsythieae</taxon>
        <taxon>Forsythia</taxon>
    </lineage>
</organism>
<evidence type="ECO:0000313" key="3">
    <source>
        <dbReference type="Proteomes" id="UP001604277"/>
    </source>
</evidence>
<evidence type="ECO:0000256" key="1">
    <source>
        <dbReference type="SAM" id="Phobius"/>
    </source>
</evidence>
<dbReference type="PANTHER" id="PTHR34947">
    <property type="entry name" value="TRANSMEMBRANE PROTEIN"/>
    <property type="match status" value="1"/>
</dbReference>
<comment type="caution">
    <text evidence="2">The sequence shown here is derived from an EMBL/GenBank/DDBJ whole genome shotgun (WGS) entry which is preliminary data.</text>
</comment>
<dbReference type="Proteomes" id="UP001604277">
    <property type="component" value="Unassembled WGS sequence"/>
</dbReference>
<dbReference type="AlphaFoldDB" id="A0ABD1RZ73"/>
<dbReference type="EMBL" id="JBFOLJ010000011">
    <property type="protein sequence ID" value="KAL2493759.1"/>
    <property type="molecule type" value="Genomic_DNA"/>
</dbReference>
<dbReference type="PANTHER" id="PTHR34947:SF2">
    <property type="entry name" value="TRANSMEMBRANE PROTEIN"/>
    <property type="match status" value="1"/>
</dbReference>
<protein>
    <submittedName>
        <fullName evidence="2">Uncharacterized protein</fullName>
    </submittedName>
</protein>